<dbReference type="AlphaFoldDB" id="A0A8H3CTC5"/>
<keyword evidence="3" id="KW-0285">Flavoprotein</keyword>
<evidence type="ECO:0000256" key="3">
    <source>
        <dbReference type="ARBA" id="ARBA00022630"/>
    </source>
</evidence>
<comment type="cofactor">
    <cofactor evidence="1">
        <name>FAD</name>
        <dbReference type="ChEBI" id="CHEBI:57692"/>
    </cofactor>
</comment>
<dbReference type="SUPFAM" id="SSF50370">
    <property type="entry name" value="Ricin B-like lectins"/>
    <property type="match status" value="1"/>
</dbReference>
<feature type="domain" description="Glucose-methanol-choline oxidoreductase C-terminal" evidence="6">
    <location>
        <begin position="578"/>
        <end position="706"/>
    </location>
</feature>
<dbReference type="GO" id="GO:0016614">
    <property type="term" value="F:oxidoreductase activity, acting on CH-OH group of donors"/>
    <property type="evidence" value="ECO:0007669"/>
    <property type="project" value="InterPro"/>
</dbReference>
<proteinExistence type="inferred from homology"/>
<organism evidence="7 8">
    <name type="scientific">Rhizoctonia solani</name>
    <dbReference type="NCBI Taxonomy" id="456999"/>
    <lineage>
        <taxon>Eukaryota</taxon>
        <taxon>Fungi</taxon>
        <taxon>Dikarya</taxon>
        <taxon>Basidiomycota</taxon>
        <taxon>Agaricomycotina</taxon>
        <taxon>Agaricomycetes</taxon>
        <taxon>Cantharellales</taxon>
        <taxon>Ceratobasidiaceae</taxon>
        <taxon>Rhizoctonia</taxon>
    </lineage>
</organism>
<dbReference type="Pfam" id="PF05199">
    <property type="entry name" value="GMC_oxred_C"/>
    <property type="match status" value="1"/>
</dbReference>
<evidence type="ECO:0000256" key="4">
    <source>
        <dbReference type="ARBA" id="ARBA00022827"/>
    </source>
</evidence>
<comment type="similarity">
    <text evidence="2">Belongs to the GMC oxidoreductase family.</text>
</comment>
<name>A0A8H3CTC5_9AGAM</name>
<dbReference type="Gene3D" id="3.50.50.60">
    <property type="entry name" value="FAD/NAD(P)-binding domain"/>
    <property type="match status" value="2"/>
</dbReference>
<keyword evidence="5" id="KW-0560">Oxidoreductase</keyword>
<dbReference type="InterPro" id="IPR035992">
    <property type="entry name" value="Ricin_B-like_lectins"/>
</dbReference>
<dbReference type="PANTHER" id="PTHR42784:SF1">
    <property type="entry name" value="PYRANOSE 2-OXIDASE"/>
    <property type="match status" value="1"/>
</dbReference>
<evidence type="ECO:0000313" key="8">
    <source>
        <dbReference type="Proteomes" id="UP000663850"/>
    </source>
</evidence>
<dbReference type="Proteomes" id="UP000663850">
    <property type="component" value="Unassembled WGS sequence"/>
</dbReference>
<protein>
    <recommendedName>
        <fullName evidence="6">Glucose-methanol-choline oxidoreductase C-terminal domain-containing protein</fullName>
    </recommendedName>
</protein>
<evidence type="ECO:0000313" key="7">
    <source>
        <dbReference type="EMBL" id="CAE6494694.1"/>
    </source>
</evidence>
<sequence>MAEAKIPYGVYRIRPLSRERLYLHLDQTNSRISLRPLGEGQEEVDQRWDIVPVESKPNTYTIRHLDRTYALSYADGDPSAYLSVIKDSVEWAIQPRPSGYFSFTVVGKEDLAVKFDIENKDKVPFSTKQPNDANQLWLFEKFREPTPSPERTFATEFFPLTVGEAAKQEYDIIVVGSGVGGGVLVHDIYDTNFRIGPKNSKKVLLLERGGLTFHSHCLNTARPVDLVKDRGQHNDFFFHRFWGDFEIVRCCDKCQDTCNRKGPWECCNGPTGKCCDNCYNKTPDFWSGGPMYNLGGRSAAWGLFIPRIHDRTLREHFPKTIGHELLETYYSKAEYLMNLSLPRSEKIHRHVIDRLNADGLAAVPDSRVQWNWARIASEFQREHNFNFAQGAYSSIDKILEIALGKENEGVGKTLADPSVHIALNAEARSLIMDWTKTPPVAIGVNVRTSEGDCVPIFLKEKGNVVLSAGSVDSAAILLRSGGDDWRQKIRDHRGLHVTDHDIYIYGSPFRYTRPTDRDVYGGMKLQSYLNMDRDPKGPVGLANMSIDSSSFLPRGVGEDSKIPNFIMAFIRECPLYDKNTIEINSQTYEPRVTIRRGERATDDELDIMKKLTLSAMETIETALGAKFVNKPSDPSKFNLYLAALGVVAHELGTLPMKDPSLPEGKACLDDQLKVVDEICNGVYVCDLACFPFSPEVNPTLTLTALAIRLSRHLVDRTRVKEKPNWVSVVNHSGATVRIRLSNLAEGKAEALKVLDAGKENEPRTESVTENEPGWADAEAGDVFQWERKDGLTEALFIRKQDQTSSDFVSQPVVIPAHPGSVTVIGDD</sequence>
<evidence type="ECO:0000256" key="2">
    <source>
        <dbReference type="ARBA" id="ARBA00010790"/>
    </source>
</evidence>
<gene>
    <name evidence="7" type="ORF">RDB_LOCUS88272</name>
</gene>
<dbReference type="EMBL" id="CAJMWZ010004747">
    <property type="protein sequence ID" value="CAE6494694.1"/>
    <property type="molecule type" value="Genomic_DNA"/>
</dbReference>
<evidence type="ECO:0000256" key="1">
    <source>
        <dbReference type="ARBA" id="ARBA00001974"/>
    </source>
</evidence>
<dbReference type="Gene3D" id="2.80.10.50">
    <property type="match status" value="1"/>
</dbReference>
<keyword evidence="4" id="KW-0274">FAD</keyword>
<dbReference type="InterPro" id="IPR051473">
    <property type="entry name" value="P2Ox-like"/>
</dbReference>
<dbReference type="SUPFAM" id="SSF51905">
    <property type="entry name" value="FAD/NAD(P)-binding domain"/>
    <property type="match status" value="1"/>
</dbReference>
<comment type="caution">
    <text evidence="7">The sequence shown here is derived from an EMBL/GenBank/DDBJ whole genome shotgun (WGS) entry which is preliminary data.</text>
</comment>
<accession>A0A8H3CTC5</accession>
<dbReference type="InterPro" id="IPR007867">
    <property type="entry name" value="GMC_OxRtase_C"/>
</dbReference>
<dbReference type="PANTHER" id="PTHR42784">
    <property type="entry name" value="PYRANOSE 2-OXIDASE"/>
    <property type="match status" value="1"/>
</dbReference>
<evidence type="ECO:0000256" key="5">
    <source>
        <dbReference type="ARBA" id="ARBA00023002"/>
    </source>
</evidence>
<dbReference type="InterPro" id="IPR036188">
    <property type="entry name" value="FAD/NAD-bd_sf"/>
</dbReference>
<reference evidence="7" key="1">
    <citation type="submission" date="2021-01" db="EMBL/GenBank/DDBJ databases">
        <authorList>
            <person name="Kaushik A."/>
        </authorList>
    </citation>
    <scope>NUCLEOTIDE SEQUENCE</scope>
    <source>
        <strain evidence="7">Type strain: AG8-Rh-89/</strain>
    </source>
</reference>
<evidence type="ECO:0000259" key="6">
    <source>
        <dbReference type="Pfam" id="PF05199"/>
    </source>
</evidence>